<dbReference type="Pfam" id="PF02633">
    <property type="entry name" value="Creatininase"/>
    <property type="match status" value="1"/>
</dbReference>
<organism evidence="6 7">
    <name type="scientific">Mycolicibacterium hippocampi</name>
    <dbReference type="NCBI Taxonomy" id="659824"/>
    <lineage>
        <taxon>Bacteria</taxon>
        <taxon>Bacillati</taxon>
        <taxon>Actinomycetota</taxon>
        <taxon>Actinomycetes</taxon>
        <taxon>Mycobacteriales</taxon>
        <taxon>Mycobacteriaceae</taxon>
        <taxon>Mycolicibacterium</taxon>
    </lineage>
</organism>
<comment type="cofactor">
    <cofactor evidence="1">
        <name>Zn(2+)</name>
        <dbReference type="ChEBI" id="CHEBI:29105"/>
    </cofactor>
</comment>
<evidence type="ECO:0000256" key="1">
    <source>
        <dbReference type="ARBA" id="ARBA00001947"/>
    </source>
</evidence>
<dbReference type="Proteomes" id="UP000465304">
    <property type="component" value="Unassembled WGS sequence"/>
</dbReference>
<protein>
    <submittedName>
        <fullName evidence="6">Putative mycofactocin system creatinine amidohydrolase family protein MftE</fullName>
    </submittedName>
</protein>
<dbReference type="GO" id="GO:0009231">
    <property type="term" value="P:riboflavin biosynthetic process"/>
    <property type="evidence" value="ECO:0007669"/>
    <property type="project" value="TreeGrafter"/>
</dbReference>
<accession>A0A7I9ZL91</accession>
<dbReference type="NCBIfam" id="TIGR03964">
    <property type="entry name" value="mycofact_creat"/>
    <property type="match status" value="1"/>
</dbReference>
<evidence type="ECO:0000256" key="4">
    <source>
        <dbReference type="ARBA" id="ARBA00022833"/>
    </source>
</evidence>
<evidence type="ECO:0000256" key="2">
    <source>
        <dbReference type="ARBA" id="ARBA00022723"/>
    </source>
</evidence>
<proteinExistence type="inferred from homology"/>
<dbReference type="PANTHER" id="PTHR35005">
    <property type="entry name" value="3-DEHYDRO-SCYLLO-INOSOSE HYDROLASE"/>
    <property type="match status" value="1"/>
</dbReference>
<keyword evidence="2" id="KW-0479">Metal-binding</keyword>
<keyword evidence="4" id="KW-0862">Zinc</keyword>
<comment type="caution">
    <text evidence="6">The sequence shown here is derived from an EMBL/GenBank/DDBJ whole genome shotgun (WGS) entry which is preliminary data.</text>
</comment>
<name>A0A7I9ZL91_9MYCO</name>
<dbReference type="SUPFAM" id="SSF102215">
    <property type="entry name" value="Creatininase"/>
    <property type="match status" value="1"/>
</dbReference>
<dbReference type="PANTHER" id="PTHR35005:SF1">
    <property type="entry name" value="2-AMINO-5-FORMYLAMINO-6-RIBOSYLAMINOPYRIMIDIN-4(3H)-ONE 5'-MONOPHOSPHATE DEFORMYLASE"/>
    <property type="match status" value="1"/>
</dbReference>
<evidence type="ECO:0000256" key="3">
    <source>
        <dbReference type="ARBA" id="ARBA00022801"/>
    </source>
</evidence>
<comment type="similarity">
    <text evidence="5">Belongs to the creatininase superfamily.</text>
</comment>
<dbReference type="GO" id="GO:0046872">
    <property type="term" value="F:metal ion binding"/>
    <property type="evidence" value="ECO:0007669"/>
    <property type="project" value="UniProtKB-KW"/>
</dbReference>
<dbReference type="InterPro" id="IPR023871">
    <property type="entry name" value="MftE"/>
</dbReference>
<dbReference type="AlphaFoldDB" id="A0A7I9ZL91"/>
<gene>
    <name evidence="6" type="primary">mftE</name>
    <name evidence="6" type="ORF">MHIP_20860</name>
</gene>
<dbReference type="InterPro" id="IPR003785">
    <property type="entry name" value="Creatininase/forma_Hydrolase"/>
</dbReference>
<sequence>MAQGAGVNPARMAGTELRKSIATHAPTIGAHQVNSAYHRRVAFPSTLGNSTSRQLHHTSPALVVPVGSTEQHGPHLPLDTDTRIATAVAEALAVRLGARNECSWLVAPAIGYGASGEHEGFPGTVSIGTPVLAELLVEFARSACRWASRIAFVNGHGGNVEALRRAAGLLRFEGRDVGWCSCSASNADAHAGHTETSVLLHISPGVVREDERVPGNRAPLSELMPEMLRGGVAAVSSLGVLGDPTTATAEEGGKIFAEMVDGCQGRVIRWLPDHEGTLT</sequence>
<evidence type="ECO:0000313" key="7">
    <source>
        <dbReference type="Proteomes" id="UP000465304"/>
    </source>
</evidence>
<dbReference type="InterPro" id="IPR024087">
    <property type="entry name" value="Creatininase-like_sf"/>
</dbReference>
<keyword evidence="3 6" id="KW-0378">Hydrolase</keyword>
<dbReference type="EMBL" id="BLLB01000002">
    <property type="protein sequence ID" value="GFH01603.1"/>
    <property type="molecule type" value="Genomic_DNA"/>
</dbReference>
<evidence type="ECO:0000313" key="6">
    <source>
        <dbReference type="EMBL" id="GFH01603.1"/>
    </source>
</evidence>
<reference evidence="6 7" key="1">
    <citation type="journal article" date="2019" name="Emerg. Microbes Infect.">
        <title>Comprehensive subspecies identification of 175 nontuberculous mycobacteria species based on 7547 genomic profiles.</title>
        <authorList>
            <person name="Matsumoto Y."/>
            <person name="Kinjo T."/>
            <person name="Motooka D."/>
            <person name="Nabeya D."/>
            <person name="Jung N."/>
            <person name="Uechi K."/>
            <person name="Horii T."/>
            <person name="Iida T."/>
            <person name="Fujita J."/>
            <person name="Nakamura S."/>
        </authorList>
    </citation>
    <scope>NUCLEOTIDE SEQUENCE [LARGE SCALE GENOMIC DNA]</scope>
    <source>
        <strain evidence="6 7">JCM 30996</strain>
    </source>
</reference>
<dbReference type="GO" id="GO:0016811">
    <property type="term" value="F:hydrolase activity, acting on carbon-nitrogen (but not peptide) bonds, in linear amides"/>
    <property type="evidence" value="ECO:0007669"/>
    <property type="project" value="TreeGrafter"/>
</dbReference>
<keyword evidence="7" id="KW-1185">Reference proteome</keyword>
<dbReference type="Gene3D" id="3.40.50.10310">
    <property type="entry name" value="Creatininase"/>
    <property type="match status" value="1"/>
</dbReference>
<evidence type="ECO:0000256" key="5">
    <source>
        <dbReference type="ARBA" id="ARBA00024029"/>
    </source>
</evidence>